<keyword evidence="2" id="KW-1185">Reference proteome</keyword>
<dbReference type="Proteomes" id="UP000756132">
    <property type="component" value="Chromosome 2"/>
</dbReference>
<protein>
    <submittedName>
        <fullName evidence="1">Uncharacterized protein</fullName>
    </submittedName>
</protein>
<gene>
    <name evidence="1" type="ORF">CLAFUR5_02602</name>
</gene>
<dbReference type="KEGG" id="ffu:CLAFUR5_02602"/>
<dbReference type="AlphaFoldDB" id="A0A9Q8L9Y6"/>
<dbReference type="GeneID" id="71982480"/>
<name>A0A9Q8L9Y6_PASFU</name>
<proteinExistence type="predicted"/>
<evidence type="ECO:0000313" key="2">
    <source>
        <dbReference type="Proteomes" id="UP000756132"/>
    </source>
</evidence>
<evidence type="ECO:0000313" key="1">
    <source>
        <dbReference type="EMBL" id="UJO13510.1"/>
    </source>
</evidence>
<sequence length="177" mass="19932">MGDWPEPPTDETFDDFESDWFPENFYGSDGPKVRNGYVQNAFANCAIDEDLARAIFEAVAAAKGTDGLSLGRMTITTRGGADFSLLAQVPEDVRHVIKVLSRDWKLTRCLRDDRREQISVEDVSEKRGSVPRGDENVAISEGVLEVLRRIWPEMKDVRNVDHLKRASIPLQTVDLPE</sequence>
<accession>A0A9Q8L9Y6</accession>
<dbReference type="RefSeq" id="XP_047757876.1">
    <property type="nucleotide sequence ID" value="XM_047901750.1"/>
</dbReference>
<reference evidence="1" key="1">
    <citation type="submission" date="2021-12" db="EMBL/GenBank/DDBJ databases">
        <authorList>
            <person name="Zaccaron A."/>
            <person name="Stergiopoulos I."/>
        </authorList>
    </citation>
    <scope>NUCLEOTIDE SEQUENCE</scope>
    <source>
        <strain evidence="1">Race5_Kim</strain>
    </source>
</reference>
<dbReference type="EMBL" id="CP090164">
    <property type="protein sequence ID" value="UJO13510.1"/>
    <property type="molecule type" value="Genomic_DNA"/>
</dbReference>
<reference evidence="1" key="2">
    <citation type="journal article" date="2022" name="Microb. Genom.">
        <title>A chromosome-scale genome assembly of the tomato pathogen Cladosporium fulvum reveals a compartmentalized genome architecture and the presence of a dispensable chromosome.</title>
        <authorList>
            <person name="Zaccaron A.Z."/>
            <person name="Chen L.H."/>
            <person name="Samaras A."/>
            <person name="Stergiopoulos I."/>
        </authorList>
    </citation>
    <scope>NUCLEOTIDE SEQUENCE</scope>
    <source>
        <strain evidence="1">Race5_Kim</strain>
    </source>
</reference>
<organism evidence="1 2">
    <name type="scientific">Passalora fulva</name>
    <name type="common">Tomato leaf mold</name>
    <name type="synonym">Cladosporium fulvum</name>
    <dbReference type="NCBI Taxonomy" id="5499"/>
    <lineage>
        <taxon>Eukaryota</taxon>
        <taxon>Fungi</taxon>
        <taxon>Dikarya</taxon>
        <taxon>Ascomycota</taxon>
        <taxon>Pezizomycotina</taxon>
        <taxon>Dothideomycetes</taxon>
        <taxon>Dothideomycetidae</taxon>
        <taxon>Mycosphaerellales</taxon>
        <taxon>Mycosphaerellaceae</taxon>
        <taxon>Fulvia</taxon>
    </lineage>
</organism>
<dbReference type="OrthoDB" id="3945550at2759"/>